<evidence type="ECO:0000256" key="1">
    <source>
        <dbReference type="SAM" id="MobiDB-lite"/>
    </source>
</evidence>
<feature type="signal peptide" evidence="2">
    <location>
        <begin position="1"/>
        <end position="22"/>
    </location>
</feature>
<evidence type="ECO:0000256" key="2">
    <source>
        <dbReference type="SAM" id="SignalP"/>
    </source>
</evidence>
<evidence type="ECO:0008006" key="5">
    <source>
        <dbReference type="Google" id="ProtNLM"/>
    </source>
</evidence>
<accession>A0ABU8XXC8</accession>
<reference evidence="3 4" key="1">
    <citation type="submission" date="2024-01" db="EMBL/GenBank/DDBJ databases">
        <title>Multi-omics insights into the function and evolution of sodium benzoate biodegradation pathways in Benzoatithermus flavus gen. nov., sp. nov. from hot spring.</title>
        <authorList>
            <person name="Hu C.-J."/>
            <person name="Li W.-J."/>
        </authorList>
    </citation>
    <scope>NUCLEOTIDE SEQUENCE [LARGE SCALE GENOMIC DNA]</scope>
    <source>
        <strain evidence="3 4">SYSU G07066</strain>
    </source>
</reference>
<feature type="chain" id="PRO_5046395161" description="Transglycosylase SLT domain-containing protein" evidence="2">
    <location>
        <begin position="23"/>
        <end position="298"/>
    </location>
</feature>
<feature type="region of interest" description="Disordered" evidence="1">
    <location>
        <begin position="247"/>
        <end position="298"/>
    </location>
</feature>
<keyword evidence="4" id="KW-1185">Reference proteome</keyword>
<sequence>MTSRAAALAAAVLALLPAAAAAAPAVVPSACTRAILAADAGLPPGMLMAIGFTEAGRRVEGGATIWPWTVNIAGEGHFFASKAEAIEFVRRQQALGRQSMDVGCMQINLRWHPGAFANLEEAFDPARNVAYAARFLRELRGAAAEPGMAGWMRAVGLYHSALEEHAGPYRAQVGRYWQDLADPIVLASLGSGSAAAPLPAARPANPNDPFGLELVAYWATPFGAAIGPKDEARPVLDMAVRPPFDTAAAPATADAGGPPAPKRPAAPSYIKRFSPPPRIVEPPARPERRKGLLLQQQR</sequence>
<comment type="caution">
    <text evidence="3">The sequence shown here is derived from an EMBL/GenBank/DDBJ whole genome shotgun (WGS) entry which is preliminary data.</text>
</comment>
<dbReference type="Proteomes" id="UP001375743">
    <property type="component" value="Unassembled WGS sequence"/>
</dbReference>
<dbReference type="InterPro" id="IPR023346">
    <property type="entry name" value="Lysozyme-like_dom_sf"/>
</dbReference>
<name>A0ABU8XXC8_9PROT</name>
<gene>
    <name evidence="3" type="ORF">U1T56_17760</name>
</gene>
<organism evidence="3 4">
    <name type="scientific">Benzoatithermus flavus</name>
    <dbReference type="NCBI Taxonomy" id="3108223"/>
    <lineage>
        <taxon>Bacteria</taxon>
        <taxon>Pseudomonadati</taxon>
        <taxon>Pseudomonadota</taxon>
        <taxon>Alphaproteobacteria</taxon>
        <taxon>Geminicoccales</taxon>
        <taxon>Geminicoccaceae</taxon>
        <taxon>Benzoatithermus</taxon>
    </lineage>
</organism>
<keyword evidence="2" id="KW-0732">Signal</keyword>
<protein>
    <recommendedName>
        <fullName evidence="5">Transglycosylase SLT domain-containing protein</fullName>
    </recommendedName>
</protein>
<evidence type="ECO:0000313" key="4">
    <source>
        <dbReference type="Proteomes" id="UP001375743"/>
    </source>
</evidence>
<feature type="compositionally biased region" description="Low complexity" evidence="1">
    <location>
        <begin position="247"/>
        <end position="257"/>
    </location>
</feature>
<dbReference type="SUPFAM" id="SSF53955">
    <property type="entry name" value="Lysozyme-like"/>
    <property type="match status" value="1"/>
</dbReference>
<evidence type="ECO:0000313" key="3">
    <source>
        <dbReference type="EMBL" id="MEK0085004.1"/>
    </source>
</evidence>
<proteinExistence type="predicted"/>
<dbReference type="RefSeq" id="WP_418160852.1">
    <property type="nucleotide sequence ID" value="NZ_JBBLZC010000020.1"/>
</dbReference>
<dbReference type="EMBL" id="JBBLZC010000020">
    <property type="protein sequence ID" value="MEK0085004.1"/>
    <property type="molecule type" value="Genomic_DNA"/>
</dbReference>